<feature type="compositionally biased region" description="Polar residues" evidence="7">
    <location>
        <begin position="348"/>
        <end position="362"/>
    </location>
</feature>
<feature type="compositionally biased region" description="Polar residues" evidence="7">
    <location>
        <begin position="39"/>
        <end position="49"/>
    </location>
</feature>
<dbReference type="GO" id="GO:0045944">
    <property type="term" value="P:positive regulation of transcription by RNA polymerase II"/>
    <property type="evidence" value="ECO:0007669"/>
    <property type="project" value="TreeGrafter"/>
</dbReference>
<dbReference type="GO" id="GO:0005634">
    <property type="term" value="C:nucleus"/>
    <property type="evidence" value="ECO:0007669"/>
    <property type="project" value="TreeGrafter"/>
</dbReference>
<evidence type="ECO:0000313" key="10">
    <source>
        <dbReference type="Proteomes" id="UP000309340"/>
    </source>
</evidence>
<protein>
    <recommendedName>
        <fullName evidence="8">HTH APSES-type domain-containing protein</fullName>
    </recommendedName>
</protein>
<dbReference type="InterPro" id="IPR036887">
    <property type="entry name" value="HTH_APSES_sf"/>
</dbReference>
<evidence type="ECO:0000256" key="5">
    <source>
        <dbReference type="ARBA" id="ARBA00023163"/>
    </source>
</evidence>
<keyword evidence="5" id="KW-0804">Transcription</keyword>
<keyword evidence="10" id="KW-1185">Reference proteome</keyword>
<dbReference type="AlphaFoldDB" id="A0A4U0XC51"/>
<feature type="region of interest" description="Disordered" evidence="7">
    <location>
        <begin position="1"/>
        <end position="55"/>
    </location>
</feature>
<dbReference type="EMBL" id="NAJQ01000264">
    <property type="protein sequence ID" value="TKA73447.1"/>
    <property type="molecule type" value="Genomic_DNA"/>
</dbReference>
<dbReference type="InterPro" id="IPR018004">
    <property type="entry name" value="KilA/APSES_HTH"/>
</dbReference>
<evidence type="ECO:0000256" key="4">
    <source>
        <dbReference type="ARBA" id="ARBA00023125"/>
    </source>
</evidence>
<dbReference type="InterPro" id="IPR003163">
    <property type="entry name" value="Tscrpt_reg_HTH_APSES-type"/>
</dbReference>
<dbReference type="SUPFAM" id="SSF54616">
    <property type="entry name" value="DNA-binding domain of Mlu1-box binding protein MBP1"/>
    <property type="match status" value="1"/>
</dbReference>
<dbReference type="Proteomes" id="UP000309340">
    <property type="component" value="Unassembled WGS sequence"/>
</dbReference>
<feature type="region of interest" description="Disordered" evidence="7">
    <location>
        <begin position="171"/>
        <end position="452"/>
    </location>
</feature>
<sequence>MAPMSAGHPVTSMGGIPQSLPLPTMASNGQPPQGAPQQNFERSCDTTGQVAPPGMKPRVTATLWEDEGSLCFQVEANGVCVARREDNHMINGTKLLNVAGMTRGRRDGILKSEKTRHVVKIGPMHLKGVWIPFDRALDFANKEKITEMLYPLFVHNIGALLYHPSNQGSRPSIGNAAMAARRPDQPDYMRTPQGTQPPALTHNHSITNPVGSSYEYSGGHAGGMNSASSPPGTAHGYQTSQPYDGSRQMYSAGPGYGHYPSQQPMGRYPGVQSSPSGVKNEMGPPARAGAENEAGEHKSHDGYASQQDAEGPLHSDQSHISPEMNHSPHQNGSGRATPRSANPYPGYSTPQRASQLPSSNLNYVIGNDTRAGAPNGAEPYPAQGGYPPQQYPPMNGNAPQSNKRMREDDQDESYNTPMSAGGDLSLKRQRTDPGMGRPMSQPHSVKAGGARR</sequence>
<reference evidence="9 10" key="1">
    <citation type="submission" date="2017-03" db="EMBL/GenBank/DDBJ databases">
        <title>Genomes of endolithic fungi from Antarctica.</title>
        <authorList>
            <person name="Coleine C."/>
            <person name="Masonjones S."/>
            <person name="Stajich J.E."/>
        </authorList>
    </citation>
    <scope>NUCLEOTIDE SEQUENCE [LARGE SCALE GENOMIC DNA]</scope>
    <source>
        <strain evidence="9 10">CCFEE 5184</strain>
    </source>
</reference>
<keyword evidence="2" id="KW-0749">Sporulation</keyword>
<keyword evidence="4" id="KW-0238">DNA-binding</keyword>
<dbReference type="GO" id="GO:0048315">
    <property type="term" value="P:conidium formation"/>
    <property type="evidence" value="ECO:0007669"/>
    <property type="project" value="UniProtKB-KW"/>
</dbReference>
<dbReference type="PANTHER" id="PTHR47792">
    <property type="entry name" value="PROTEIN SOK2-RELATED"/>
    <property type="match status" value="1"/>
</dbReference>
<dbReference type="GO" id="GO:0003700">
    <property type="term" value="F:DNA-binding transcription factor activity"/>
    <property type="evidence" value="ECO:0007669"/>
    <property type="project" value="TreeGrafter"/>
</dbReference>
<dbReference type="GO" id="GO:0030435">
    <property type="term" value="P:sporulation resulting in formation of a cellular spore"/>
    <property type="evidence" value="ECO:0007669"/>
    <property type="project" value="UniProtKB-KW"/>
</dbReference>
<evidence type="ECO:0000259" key="8">
    <source>
        <dbReference type="PROSITE" id="PS51299"/>
    </source>
</evidence>
<dbReference type="PANTHER" id="PTHR47792:SF1">
    <property type="entry name" value="PROTEIN SOK2-RELATED"/>
    <property type="match status" value="1"/>
</dbReference>
<proteinExistence type="inferred from homology"/>
<feature type="domain" description="HTH APSES-type" evidence="8">
    <location>
        <begin position="58"/>
        <end position="164"/>
    </location>
</feature>
<evidence type="ECO:0000256" key="1">
    <source>
        <dbReference type="ARBA" id="ARBA00007247"/>
    </source>
</evidence>
<keyword evidence="3" id="KW-0805">Transcription regulation</keyword>
<evidence type="ECO:0000256" key="7">
    <source>
        <dbReference type="SAM" id="MobiDB-lite"/>
    </source>
</evidence>
<gene>
    <name evidence="9" type="ORF">B0A55_06081</name>
</gene>
<accession>A0A4U0XC51</accession>
<dbReference type="InterPro" id="IPR029790">
    <property type="entry name" value="EFG1/Phd1/StuA"/>
</dbReference>
<feature type="compositionally biased region" description="Polar residues" evidence="7">
    <location>
        <begin position="192"/>
        <end position="215"/>
    </location>
</feature>
<keyword evidence="6" id="KW-0183">Conidiation</keyword>
<dbReference type="GO" id="GO:0043565">
    <property type="term" value="F:sequence-specific DNA binding"/>
    <property type="evidence" value="ECO:0007669"/>
    <property type="project" value="TreeGrafter"/>
</dbReference>
<comment type="caution">
    <text evidence="9">The sequence shown here is derived from an EMBL/GenBank/DDBJ whole genome shotgun (WGS) entry which is preliminary data.</text>
</comment>
<feature type="compositionally biased region" description="Polar residues" evidence="7">
    <location>
        <begin position="225"/>
        <end position="243"/>
    </location>
</feature>
<comment type="similarity">
    <text evidence="1">Belongs to the EFG1/PHD1/stuA family.</text>
</comment>
<evidence type="ECO:0000256" key="6">
    <source>
        <dbReference type="ARBA" id="ARBA00023321"/>
    </source>
</evidence>
<dbReference type="Pfam" id="PF04383">
    <property type="entry name" value="KilA-N"/>
    <property type="match status" value="1"/>
</dbReference>
<evidence type="ECO:0000313" key="9">
    <source>
        <dbReference type="EMBL" id="TKA73447.1"/>
    </source>
</evidence>
<name>A0A4U0XC51_9PEZI</name>
<feature type="compositionally biased region" description="Low complexity" evidence="7">
    <location>
        <begin position="29"/>
        <end position="38"/>
    </location>
</feature>
<dbReference type="Gene3D" id="3.10.260.10">
    <property type="entry name" value="Transcription regulator HTH, APSES-type DNA-binding domain"/>
    <property type="match status" value="1"/>
</dbReference>
<dbReference type="OrthoDB" id="5407653at2759"/>
<evidence type="ECO:0000256" key="2">
    <source>
        <dbReference type="ARBA" id="ARBA00022969"/>
    </source>
</evidence>
<evidence type="ECO:0000256" key="3">
    <source>
        <dbReference type="ARBA" id="ARBA00023015"/>
    </source>
</evidence>
<dbReference type="PROSITE" id="PS51299">
    <property type="entry name" value="HTH_APSES"/>
    <property type="match status" value="1"/>
</dbReference>
<dbReference type="STRING" id="329884.A0A4U0XC51"/>
<organism evidence="9 10">
    <name type="scientific">Friedmanniomyces simplex</name>
    <dbReference type="NCBI Taxonomy" id="329884"/>
    <lineage>
        <taxon>Eukaryota</taxon>
        <taxon>Fungi</taxon>
        <taxon>Dikarya</taxon>
        <taxon>Ascomycota</taxon>
        <taxon>Pezizomycotina</taxon>
        <taxon>Dothideomycetes</taxon>
        <taxon>Dothideomycetidae</taxon>
        <taxon>Mycosphaerellales</taxon>
        <taxon>Teratosphaeriaceae</taxon>
        <taxon>Friedmanniomyces</taxon>
    </lineage>
</organism>
<feature type="compositionally biased region" description="Low complexity" evidence="7">
    <location>
        <begin position="376"/>
        <end position="388"/>
    </location>
</feature>
<dbReference type="SMART" id="SM01252">
    <property type="entry name" value="KilA-N"/>
    <property type="match status" value="1"/>
</dbReference>